<dbReference type="SUPFAM" id="SSF46626">
    <property type="entry name" value="Cytochrome c"/>
    <property type="match status" value="1"/>
</dbReference>
<evidence type="ECO:0000256" key="5">
    <source>
        <dbReference type="SAM" id="SignalP"/>
    </source>
</evidence>
<evidence type="ECO:0000259" key="6">
    <source>
        <dbReference type="PROSITE" id="PS51007"/>
    </source>
</evidence>
<dbReference type="Pfam" id="PF00034">
    <property type="entry name" value="Cytochrom_C"/>
    <property type="match status" value="1"/>
</dbReference>
<accession>A0A238ZAR1</accession>
<dbReference type="AlphaFoldDB" id="A0A238ZAR1"/>
<name>A0A238ZAR1_9PROT</name>
<organism evidence="7 8">
    <name type="scientific">Methylobacillus rhizosphaerae</name>
    <dbReference type="NCBI Taxonomy" id="551994"/>
    <lineage>
        <taxon>Bacteria</taxon>
        <taxon>Pseudomonadati</taxon>
        <taxon>Pseudomonadota</taxon>
        <taxon>Betaproteobacteria</taxon>
        <taxon>Nitrosomonadales</taxon>
        <taxon>Methylophilaceae</taxon>
        <taxon>Methylobacillus</taxon>
    </lineage>
</organism>
<dbReference type="GO" id="GO:0009055">
    <property type="term" value="F:electron transfer activity"/>
    <property type="evidence" value="ECO:0007669"/>
    <property type="project" value="InterPro"/>
</dbReference>
<dbReference type="InterPro" id="IPR009056">
    <property type="entry name" value="Cyt_c-like_dom"/>
</dbReference>
<dbReference type="Gene3D" id="1.10.760.10">
    <property type="entry name" value="Cytochrome c-like domain"/>
    <property type="match status" value="1"/>
</dbReference>
<dbReference type="EMBL" id="FZOA01000004">
    <property type="protein sequence ID" value="SNR80380.1"/>
    <property type="molecule type" value="Genomic_DNA"/>
</dbReference>
<keyword evidence="2 4" id="KW-0479">Metal-binding</keyword>
<keyword evidence="8" id="KW-1185">Reference proteome</keyword>
<dbReference type="GO" id="GO:0020037">
    <property type="term" value="F:heme binding"/>
    <property type="evidence" value="ECO:0007669"/>
    <property type="project" value="InterPro"/>
</dbReference>
<keyword evidence="5" id="KW-0732">Signal</keyword>
<dbReference type="RefSeq" id="WP_089375290.1">
    <property type="nucleotide sequence ID" value="NZ_FZOA01000004.1"/>
</dbReference>
<gene>
    <name evidence="7" type="ORF">SAMN05192560_1174</name>
</gene>
<feature type="chain" id="PRO_5013167434" evidence="5">
    <location>
        <begin position="21"/>
        <end position="115"/>
    </location>
</feature>
<evidence type="ECO:0000313" key="8">
    <source>
        <dbReference type="Proteomes" id="UP000198305"/>
    </source>
</evidence>
<feature type="domain" description="Cytochrome c" evidence="6">
    <location>
        <begin position="16"/>
        <end position="99"/>
    </location>
</feature>
<keyword evidence="1 4" id="KW-0349">Heme</keyword>
<proteinExistence type="predicted"/>
<keyword evidence="3 4" id="KW-0408">Iron</keyword>
<sequence length="115" mass="12403">MRIILTVLLSLVGVTPLTMAGQADSHIRSLAASCAACHGYEGKSQGETPSLAGMPPDQFLDRMRHYRDMDDDGSVMNQHAKGLTREEISLLAGYFACVVPDGTACNTYRQKADGQ</sequence>
<dbReference type="GO" id="GO:0046872">
    <property type="term" value="F:metal ion binding"/>
    <property type="evidence" value="ECO:0007669"/>
    <property type="project" value="UniProtKB-KW"/>
</dbReference>
<dbReference type="Proteomes" id="UP000198305">
    <property type="component" value="Unassembled WGS sequence"/>
</dbReference>
<evidence type="ECO:0000256" key="3">
    <source>
        <dbReference type="ARBA" id="ARBA00023004"/>
    </source>
</evidence>
<evidence type="ECO:0000256" key="1">
    <source>
        <dbReference type="ARBA" id="ARBA00022617"/>
    </source>
</evidence>
<feature type="signal peptide" evidence="5">
    <location>
        <begin position="1"/>
        <end position="20"/>
    </location>
</feature>
<protein>
    <submittedName>
        <fullName evidence="7">Cytochrome c553</fullName>
    </submittedName>
</protein>
<dbReference type="PROSITE" id="PS51007">
    <property type="entry name" value="CYTC"/>
    <property type="match status" value="1"/>
</dbReference>
<dbReference type="OrthoDB" id="8526831at2"/>
<dbReference type="InterPro" id="IPR036909">
    <property type="entry name" value="Cyt_c-like_dom_sf"/>
</dbReference>
<reference evidence="8" key="1">
    <citation type="submission" date="2017-06" db="EMBL/GenBank/DDBJ databases">
        <authorList>
            <person name="Varghese N."/>
            <person name="Submissions S."/>
        </authorList>
    </citation>
    <scope>NUCLEOTIDE SEQUENCE [LARGE SCALE GENOMIC DNA]</scope>
    <source>
        <strain evidence="8">Ca-68</strain>
    </source>
</reference>
<evidence type="ECO:0000256" key="2">
    <source>
        <dbReference type="ARBA" id="ARBA00022723"/>
    </source>
</evidence>
<evidence type="ECO:0000256" key="4">
    <source>
        <dbReference type="PROSITE-ProRule" id="PRU00433"/>
    </source>
</evidence>
<evidence type="ECO:0000313" key="7">
    <source>
        <dbReference type="EMBL" id="SNR80380.1"/>
    </source>
</evidence>